<dbReference type="PANTHER" id="PTHR11054:SF9">
    <property type="entry name" value="6-PHOSPHOGLUCONOLACTONASE-RELATED"/>
    <property type="match status" value="1"/>
</dbReference>
<organism evidence="7">
    <name type="scientific">Sesamum radiatum</name>
    <name type="common">Black benniseed</name>
    <dbReference type="NCBI Taxonomy" id="300843"/>
    <lineage>
        <taxon>Eukaryota</taxon>
        <taxon>Viridiplantae</taxon>
        <taxon>Streptophyta</taxon>
        <taxon>Embryophyta</taxon>
        <taxon>Tracheophyta</taxon>
        <taxon>Spermatophyta</taxon>
        <taxon>Magnoliopsida</taxon>
        <taxon>eudicotyledons</taxon>
        <taxon>Gunneridae</taxon>
        <taxon>Pentapetalae</taxon>
        <taxon>asterids</taxon>
        <taxon>lamiids</taxon>
        <taxon>Lamiales</taxon>
        <taxon>Pedaliaceae</taxon>
        <taxon>Sesamum</taxon>
    </lineage>
</organism>
<dbReference type="GO" id="GO:0017057">
    <property type="term" value="F:6-phosphogluconolactonase activity"/>
    <property type="evidence" value="ECO:0007669"/>
    <property type="project" value="UniProtKB-EC"/>
</dbReference>
<reference evidence="7" key="1">
    <citation type="submission" date="2020-06" db="EMBL/GenBank/DDBJ databases">
        <authorList>
            <person name="Li T."/>
            <person name="Hu X."/>
            <person name="Zhang T."/>
            <person name="Song X."/>
            <person name="Zhang H."/>
            <person name="Dai N."/>
            <person name="Sheng W."/>
            <person name="Hou X."/>
            <person name="Wei L."/>
        </authorList>
    </citation>
    <scope>NUCLEOTIDE SEQUENCE</scope>
    <source>
        <strain evidence="7">G02</strain>
        <tissue evidence="7">Leaf</tissue>
    </source>
</reference>
<evidence type="ECO:0000256" key="5">
    <source>
        <dbReference type="RuleBase" id="RU365095"/>
    </source>
</evidence>
<dbReference type="Pfam" id="PF01182">
    <property type="entry name" value="Glucosamine_iso"/>
    <property type="match status" value="1"/>
</dbReference>
<evidence type="ECO:0000256" key="2">
    <source>
        <dbReference type="ARBA" id="ARBA00004961"/>
    </source>
</evidence>
<dbReference type="InterPro" id="IPR039104">
    <property type="entry name" value="6PGL"/>
</dbReference>
<dbReference type="SUPFAM" id="SSF100950">
    <property type="entry name" value="NagB/RpiA/CoA transferase-like"/>
    <property type="match status" value="1"/>
</dbReference>
<evidence type="ECO:0000256" key="4">
    <source>
        <dbReference type="ARBA" id="ARBA00022801"/>
    </source>
</evidence>
<dbReference type="InterPro" id="IPR006148">
    <property type="entry name" value="Glc/Gal-6P_isomerase"/>
</dbReference>
<dbReference type="InterPro" id="IPR037171">
    <property type="entry name" value="NagB/RpiA_transferase-like"/>
</dbReference>
<accession>A0AAW2JZE4</accession>
<dbReference type="GO" id="GO:0006098">
    <property type="term" value="P:pentose-phosphate shunt"/>
    <property type="evidence" value="ECO:0007669"/>
    <property type="project" value="InterPro"/>
</dbReference>
<dbReference type="Gene3D" id="3.40.50.1360">
    <property type="match status" value="1"/>
</dbReference>
<sequence>MPVPRKKEQVVIYPTEDEVALQLATHVTYFSDKTIAEKGSFSVVLSGGTLIHSLRKLTESPLKETVEWSKWLIFWVDERVVPLTDPQSNYALALKGFLSKVPIPKQNIYPIHYTPSSEVVAKDYELRLRKLVAEKVLPLSCTGFPQFDLILLGVGPDGHVASLFPNRPQRHDKIDWVTFINDAPKPPPKRITFTFPVINSAKYIAMVVTDKAEADAVYITLEHKPHLPPLPCSEVKAQVNLSWFLNWDAASKLPVTVTPTRK</sequence>
<proteinExistence type="inferred from homology"/>
<dbReference type="InterPro" id="IPR005900">
    <property type="entry name" value="6-phosphogluconolactonase_DevB"/>
</dbReference>
<dbReference type="NCBIfam" id="TIGR01198">
    <property type="entry name" value="pgl"/>
    <property type="match status" value="1"/>
</dbReference>
<dbReference type="CDD" id="cd01400">
    <property type="entry name" value="6PGL"/>
    <property type="match status" value="1"/>
</dbReference>
<feature type="domain" description="Glucosamine/galactosamine-6-phosphate isomerase" evidence="6">
    <location>
        <begin position="15"/>
        <end position="243"/>
    </location>
</feature>
<dbReference type="FunFam" id="3.40.50.1360:FF:000005">
    <property type="entry name" value="6-phosphogluconolactonase"/>
    <property type="match status" value="1"/>
</dbReference>
<keyword evidence="4" id="KW-0378">Hydrolase</keyword>
<reference evidence="7" key="2">
    <citation type="journal article" date="2024" name="Plant">
        <title>Genomic evolution and insights into agronomic trait innovations of Sesamum species.</title>
        <authorList>
            <person name="Miao H."/>
            <person name="Wang L."/>
            <person name="Qu L."/>
            <person name="Liu H."/>
            <person name="Sun Y."/>
            <person name="Le M."/>
            <person name="Wang Q."/>
            <person name="Wei S."/>
            <person name="Zheng Y."/>
            <person name="Lin W."/>
            <person name="Duan Y."/>
            <person name="Cao H."/>
            <person name="Xiong S."/>
            <person name="Wang X."/>
            <person name="Wei L."/>
            <person name="Li C."/>
            <person name="Ma Q."/>
            <person name="Ju M."/>
            <person name="Zhao R."/>
            <person name="Li G."/>
            <person name="Mu C."/>
            <person name="Tian Q."/>
            <person name="Mei H."/>
            <person name="Zhang T."/>
            <person name="Gao T."/>
            <person name="Zhang H."/>
        </authorList>
    </citation>
    <scope>NUCLEOTIDE SEQUENCE</scope>
    <source>
        <strain evidence="7">G02</strain>
    </source>
</reference>
<dbReference type="PANTHER" id="PTHR11054">
    <property type="entry name" value="6-PHOSPHOGLUCONOLACTONASE"/>
    <property type="match status" value="1"/>
</dbReference>
<dbReference type="EMBL" id="JACGWJ010000031">
    <property type="protein sequence ID" value="KAL0299727.1"/>
    <property type="molecule type" value="Genomic_DNA"/>
</dbReference>
<dbReference type="AlphaFoldDB" id="A0AAW2JZE4"/>
<dbReference type="EC" id="3.1.1.31" evidence="5"/>
<comment type="similarity">
    <text evidence="3 5">Belongs to the glucosamine/galactosamine-6-phosphate isomerase family. 6-phosphogluconolactonase subfamily.</text>
</comment>
<dbReference type="GO" id="GO:0005975">
    <property type="term" value="P:carbohydrate metabolic process"/>
    <property type="evidence" value="ECO:0007669"/>
    <property type="project" value="InterPro"/>
</dbReference>
<comment type="caution">
    <text evidence="7">The sequence shown here is derived from an EMBL/GenBank/DDBJ whole genome shotgun (WGS) entry which is preliminary data.</text>
</comment>
<evidence type="ECO:0000313" key="7">
    <source>
        <dbReference type="EMBL" id="KAL0299727.1"/>
    </source>
</evidence>
<gene>
    <name evidence="7" type="ORF">Sradi_6632500</name>
</gene>
<protein>
    <recommendedName>
        <fullName evidence="5">Probable 6-phosphogluconolactonase</fullName>
        <ecNumber evidence="5">3.1.1.31</ecNumber>
    </recommendedName>
</protein>
<evidence type="ECO:0000256" key="3">
    <source>
        <dbReference type="ARBA" id="ARBA00010662"/>
    </source>
</evidence>
<evidence type="ECO:0000256" key="1">
    <source>
        <dbReference type="ARBA" id="ARBA00000832"/>
    </source>
</evidence>
<evidence type="ECO:0000259" key="6">
    <source>
        <dbReference type="Pfam" id="PF01182"/>
    </source>
</evidence>
<comment type="pathway">
    <text evidence="2">Carbohydrate degradation; pentose phosphate pathway; D-ribulose 5-phosphate from D-glucose 6-phosphate (oxidative stage): step 2/3.</text>
</comment>
<comment type="catalytic activity">
    <reaction evidence="1 5">
        <text>6-phospho-D-glucono-1,5-lactone + H2O = 6-phospho-D-gluconate + H(+)</text>
        <dbReference type="Rhea" id="RHEA:12556"/>
        <dbReference type="ChEBI" id="CHEBI:15377"/>
        <dbReference type="ChEBI" id="CHEBI:15378"/>
        <dbReference type="ChEBI" id="CHEBI:57955"/>
        <dbReference type="ChEBI" id="CHEBI:58759"/>
        <dbReference type="EC" id="3.1.1.31"/>
    </reaction>
</comment>
<name>A0AAW2JZE4_SESRA</name>